<protein>
    <submittedName>
        <fullName evidence="13">Outer membrane receptor for ferrienterochelin and colicins</fullName>
    </submittedName>
</protein>
<dbReference type="Pfam" id="PF00593">
    <property type="entry name" value="TonB_dep_Rec_b-barrel"/>
    <property type="match status" value="1"/>
</dbReference>
<keyword evidence="14" id="KW-1185">Reference proteome</keyword>
<dbReference type="Pfam" id="PF13715">
    <property type="entry name" value="CarbopepD_reg_2"/>
    <property type="match status" value="1"/>
</dbReference>
<evidence type="ECO:0000256" key="1">
    <source>
        <dbReference type="ARBA" id="ARBA00004571"/>
    </source>
</evidence>
<dbReference type="InterPro" id="IPR000531">
    <property type="entry name" value="Beta-barrel_TonB"/>
</dbReference>
<dbReference type="AlphaFoldDB" id="A0A1M5ECY2"/>
<sequence>MKGYLLLIPCFICTLLPCMGMEPTGTPTDASIFGHITDAKSKEHIPYINILIKGTTIGTTSDVSGHFLLENLPEGNWTLEFKSVGYKTVTKEVSVIKKKTIEMDVALTPDLISLDEVVISSNRNETTKRLAPSLVNILNTKLFEDTHSVCLAQGLSFQSGVRVENNCHTCGSEQVRINGMEGSYTQILIDSRPIYSSLAGVYGLEQIPQNMIERVEVSKGGGSALFGSSAIAGTINIITKEPTRNSAEFSHDFTSIGGTNAFDNNTSLNASLVTDDHKAGLYIFGQSRYRDGYDHDGDGFTDLTEMSNKTIGMRTYLKTSNYSKLSLEYHNITDHRRGGDNLDLQPHEAEVAEMASHSINGGGINYDLFSPNYKHKLNIYTSMQSIIRTSYSGTGKDLRGYGNTNDFTYMAGGQYTYNWEKCLFMPAQFTGGTEYTYDKLHDEILGYNRNIKQTVHTESLFMQNEWKNDMWSFLIGGRLDKHNMIDNAIFSPRITLRYNPVKDINFRLSYSTGFRAPQVYDEDLHVSAVGGEISVISSDPDLKPEKSQSLSASMDLYHTLGETPVNFRIEGFYTNLKNVFVLNDIGTNEEGTILKERTNGEGAKVMGFTAEGELAFSSLLQVEASATFQRSRYKEVENWSATEDLGSKKMLRTPDTYGYFTAKLTPIKRFEMALSGTYTGSMLVPHAAGYIEKDINVSTPDFFDMNIKLSYTFPVYQQIALQVNAGVQNIFDAYQSDQDKGKNRDSDFVYGPIFPRSYFVGAKLSF</sequence>
<keyword evidence="4 8" id="KW-0812">Transmembrane</keyword>
<keyword evidence="10" id="KW-0732">Signal</keyword>
<dbReference type="Pfam" id="PF07715">
    <property type="entry name" value="Plug"/>
    <property type="match status" value="1"/>
</dbReference>
<dbReference type="Gene3D" id="2.60.40.1120">
    <property type="entry name" value="Carboxypeptidase-like, regulatory domain"/>
    <property type="match status" value="1"/>
</dbReference>
<feature type="chain" id="PRO_5012228939" evidence="10">
    <location>
        <begin position="21"/>
        <end position="766"/>
    </location>
</feature>
<evidence type="ECO:0000313" key="13">
    <source>
        <dbReference type="EMBL" id="SHF77088.1"/>
    </source>
</evidence>
<gene>
    <name evidence="13" type="ORF">SAMN05444405_11387</name>
</gene>
<keyword evidence="13" id="KW-0675">Receptor</keyword>
<evidence type="ECO:0000259" key="12">
    <source>
        <dbReference type="Pfam" id="PF07715"/>
    </source>
</evidence>
<dbReference type="STRING" id="1297750.SAMN05444405_11387"/>
<evidence type="ECO:0000256" key="3">
    <source>
        <dbReference type="ARBA" id="ARBA00022452"/>
    </source>
</evidence>
<dbReference type="InterPro" id="IPR039426">
    <property type="entry name" value="TonB-dep_rcpt-like"/>
</dbReference>
<dbReference type="InterPro" id="IPR037066">
    <property type="entry name" value="Plug_dom_sf"/>
</dbReference>
<feature type="domain" description="TonB-dependent receptor plug" evidence="12">
    <location>
        <begin position="128"/>
        <end position="234"/>
    </location>
</feature>
<evidence type="ECO:0000313" key="14">
    <source>
        <dbReference type="Proteomes" id="UP000184509"/>
    </source>
</evidence>
<dbReference type="OrthoDB" id="9760333at2"/>
<dbReference type="Proteomes" id="UP000184509">
    <property type="component" value="Unassembled WGS sequence"/>
</dbReference>
<keyword evidence="7 8" id="KW-0998">Cell outer membrane</keyword>
<evidence type="ECO:0000256" key="7">
    <source>
        <dbReference type="ARBA" id="ARBA00023237"/>
    </source>
</evidence>
<keyword evidence="2 8" id="KW-0813">Transport</keyword>
<reference evidence="13 14" key="1">
    <citation type="submission" date="2016-11" db="EMBL/GenBank/DDBJ databases">
        <authorList>
            <person name="Jaros S."/>
            <person name="Januszkiewicz K."/>
            <person name="Wedrychowicz H."/>
        </authorList>
    </citation>
    <scope>NUCLEOTIDE SEQUENCE [LARGE SCALE GENOMIC DNA]</scope>
    <source>
        <strain evidence="13 14">DSM 26991</strain>
    </source>
</reference>
<evidence type="ECO:0000256" key="6">
    <source>
        <dbReference type="ARBA" id="ARBA00023136"/>
    </source>
</evidence>
<dbReference type="GO" id="GO:0015344">
    <property type="term" value="F:siderophore uptake transmembrane transporter activity"/>
    <property type="evidence" value="ECO:0007669"/>
    <property type="project" value="TreeGrafter"/>
</dbReference>
<dbReference type="RefSeq" id="WP_073402871.1">
    <property type="nucleotide sequence ID" value="NZ_FQTV01000013.1"/>
</dbReference>
<dbReference type="Gene3D" id="2.170.130.10">
    <property type="entry name" value="TonB-dependent receptor, plug domain"/>
    <property type="match status" value="1"/>
</dbReference>
<proteinExistence type="inferred from homology"/>
<evidence type="ECO:0000256" key="9">
    <source>
        <dbReference type="RuleBase" id="RU003357"/>
    </source>
</evidence>
<dbReference type="EMBL" id="FQTV01000013">
    <property type="protein sequence ID" value="SHF77088.1"/>
    <property type="molecule type" value="Genomic_DNA"/>
</dbReference>
<keyword evidence="6 8" id="KW-0472">Membrane</keyword>
<dbReference type="InterPro" id="IPR008969">
    <property type="entry name" value="CarboxyPept-like_regulatory"/>
</dbReference>
<dbReference type="Gene3D" id="2.40.170.20">
    <property type="entry name" value="TonB-dependent receptor, beta-barrel domain"/>
    <property type="match status" value="1"/>
</dbReference>
<dbReference type="PANTHER" id="PTHR30069:SF57">
    <property type="entry name" value="TONB-DEPENDENT RECEPTOR"/>
    <property type="match status" value="1"/>
</dbReference>
<dbReference type="InterPro" id="IPR036942">
    <property type="entry name" value="Beta-barrel_TonB_sf"/>
</dbReference>
<dbReference type="GO" id="GO:0044718">
    <property type="term" value="P:siderophore transmembrane transport"/>
    <property type="evidence" value="ECO:0007669"/>
    <property type="project" value="TreeGrafter"/>
</dbReference>
<feature type="signal peptide" evidence="10">
    <location>
        <begin position="1"/>
        <end position="20"/>
    </location>
</feature>
<dbReference type="SUPFAM" id="SSF56935">
    <property type="entry name" value="Porins"/>
    <property type="match status" value="1"/>
</dbReference>
<dbReference type="PANTHER" id="PTHR30069">
    <property type="entry name" value="TONB-DEPENDENT OUTER MEMBRANE RECEPTOR"/>
    <property type="match status" value="1"/>
</dbReference>
<organism evidence="13 14">
    <name type="scientific">Bacteroides luti</name>
    <dbReference type="NCBI Taxonomy" id="1297750"/>
    <lineage>
        <taxon>Bacteria</taxon>
        <taxon>Pseudomonadati</taxon>
        <taxon>Bacteroidota</taxon>
        <taxon>Bacteroidia</taxon>
        <taxon>Bacteroidales</taxon>
        <taxon>Bacteroidaceae</taxon>
        <taxon>Bacteroides</taxon>
    </lineage>
</organism>
<dbReference type="PROSITE" id="PS52016">
    <property type="entry name" value="TONB_DEPENDENT_REC_3"/>
    <property type="match status" value="1"/>
</dbReference>
<dbReference type="SUPFAM" id="SSF49464">
    <property type="entry name" value="Carboxypeptidase regulatory domain-like"/>
    <property type="match status" value="1"/>
</dbReference>
<comment type="similarity">
    <text evidence="8 9">Belongs to the TonB-dependent receptor family.</text>
</comment>
<evidence type="ECO:0000256" key="8">
    <source>
        <dbReference type="PROSITE-ProRule" id="PRU01360"/>
    </source>
</evidence>
<accession>A0A1M5ECY2</accession>
<evidence type="ECO:0000256" key="4">
    <source>
        <dbReference type="ARBA" id="ARBA00022692"/>
    </source>
</evidence>
<keyword evidence="3 8" id="KW-1134">Transmembrane beta strand</keyword>
<evidence type="ECO:0000259" key="11">
    <source>
        <dbReference type="Pfam" id="PF00593"/>
    </source>
</evidence>
<name>A0A1M5ECY2_9BACE</name>
<comment type="subcellular location">
    <subcellularLocation>
        <location evidence="1 8">Cell outer membrane</location>
        <topology evidence="1 8">Multi-pass membrane protein</topology>
    </subcellularLocation>
</comment>
<dbReference type="InterPro" id="IPR012910">
    <property type="entry name" value="Plug_dom"/>
</dbReference>
<keyword evidence="5 9" id="KW-0798">TonB box</keyword>
<evidence type="ECO:0000256" key="10">
    <source>
        <dbReference type="SAM" id="SignalP"/>
    </source>
</evidence>
<evidence type="ECO:0000256" key="5">
    <source>
        <dbReference type="ARBA" id="ARBA00023077"/>
    </source>
</evidence>
<feature type="domain" description="TonB-dependent receptor-like beta-barrel" evidence="11">
    <location>
        <begin position="309"/>
        <end position="730"/>
    </location>
</feature>
<evidence type="ECO:0000256" key="2">
    <source>
        <dbReference type="ARBA" id="ARBA00022448"/>
    </source>
</evidence>
<dbReference type="GO" id="GO:0009279">
    <property type="term" value="C:cell outer membrane"/>
    <property type="evidence" value="ECO:0007669"/>
    <property type="project" value="UniProtKB-SubCell"/>
</dbReference>